<evidence type="ECO:0000256" key="4">
    <source>
        <dbReference type="ARBA" id="ARBA00022989"/>
    </source>
</evidence>
<proteinExistence type="predicted"/>
<keyword evidence="5 7" id="KW-0472">Membrane</keyword>
<keyword evidence="3" id="KW-0256">Endoplasmic reticulum</keyword>
<dbReference type="PANTHER" id="PTHR31394:SF1">
    <property type="entry name" value="TRANSMEMBRANE PROTEIN 199"/>
    <property type="match status" value="1"/>
</dbReference>
<keyword evidence="4 7" id="KW-1133">Transmembrane helix</keyword>
<dbReference type="Proteomes" id="UP000095287">
    <property type="component" value="Unplaced"/>
</dbReference>
<feature type="transmembrane region" description="Helical" evidence="7">
    <location>
        <begin position="129"/>
        <end position="154"/>
    </location>
</feature>
<evidence type="ECO:0000256" key="2">
    <source>
        <dbReference type="ARBA" id="ARBA00022692"/>
    </source>
</evidence>
<dbReference type="AlphaFoldDB" id="A0A1I8A4L0"/>
<accession>A0A1I8A4L0</accession>
<evidence type="ECO:0000256" key="7">
    <source>
        <dbReference type="SAM" id="Phobius"/>
    </source>
</evidence>
<dbReference type="InterPro" id="IPR021013">
    <property type="entry name" value="ATPase_Vma12"/>
</dbReference>
<dbReference type="GO" id="GO:0070072">
    <property type="term" value="P:vacuolar proton-transporting V-type ATPase complex assembly"/>
    <property type="evidence" value="ECO:0007669"/>
    <property type="project" value="InterPro"/>
</dbReference>
<feature type="transmembrane region" description="Helical" evidence="7">
    <location>
        <begin position="166"/>
        <end position="184"/>
    </location>
</feature>
<sequence>MWFLHKRHHALLHLLFERYDASTTKTKDGELVVELLKKEICQKDLENCKRCLSSNFPFFMIAERLEVYKPPVEKKDNPEYRRRLDRLRVEQQEREYKLMTKMIDPGQKYGRDTIMENFGQELRSANRHLIAVFNTLLTVGGAFAFGFFGIDIAYPHLNLDMTRRMIIGLVLGIIVFFADLYFIVKGMGDDIESKTTAETTTVLDFKKAVGSCGSPTSDVKKARRQQEEDKKAR</sequence>
<organism evidence="8 9">
    <name type="scientific">Steinernema glaseri</name>
    <dbReference type="NCBI Taxonomy" id="37863"/>
    <lineage>
        <taxon>Eukaryota</taxon>
        <taxon>Metazoa</taxon>
        <taxon>Ecdysozoa</taxon>
        <taxon>Nematoda</taxon>
        <taxon>Chromadorea</taxon>
        <taxon>Rhabditida</taxon>
        <taxon>Tylenchina</taxon>
        <taxon>Panagrolaimomorpha</taxon>
        <taxon>Strongyloidoidea</taxon>
        <taxon>Steinernematidae</taxon>
        <taxon>Steinernema</taxon>
    </lineage>
</organism>
<comment type="subcellular location">
    <subcellularLocation>
        <location evidence="1">Endoplasmic reticulum membrane</location>
        <topology evidence="1">Multi-pass membrane protein</topology>
    </subcellularLocation>
</comment>
<name>A0A1I8A4L0_9BILA</name>
<evidence type="ECO:0000256" key="1">
    <source>
        <dbReference type="ARBA" id="ARBA00004477"/>
    </source>
</evidence>
<reference evidence="9" key="1">
    <citation type="submission" date="2016-11" db="UniProtKB">
        <authorList>
            <consortium name="WormBaseParasite"/>
        </authorList>
    </citation>
    <scope>IDENTIFICATION</scope>
</reference>
<keyword evidence="8" id="KW-1185">Reference proteome</keyword>
<evidence type="ECO:0000313" key="9">
    <source>
        <dbReference type="WBParaSite" id="L893_g32631.t1"/>
    </source>
</evidence>
<dbReference type="PANTHER" id="PTHR31394">
    <property type="entry name" value="TRANSMEMBRANE PROTEIN 199"/>
    <property type="match status" value="1"/>
</dbReference>
<keyword evidence="2 7" id="KW-0812">Transmembrane</keyword>
<evidence type="ECO:0000256" key="5">
    <source>
        <dbReference type="ARBA" id="ARBA00023136"/>
    </source>
</evidence>
<evidence type="ECO:0000256" key="6">
    <source>
        <dbReference type="SAM" id="MobiDB-lite"/>
    </source>
</evidence>
<dbReference type="Pfam" id="PF11712">
    <property type="entry name" value="Vma12"/>
    <property type="match status" value="1"/>
</dbReference>
<dbReference type="WBParaSite" id="L893_g32631.t1">
    <property type="protein sequence ID" value="L893_g32631.t1"/>
    <property type="gene ID" value="L893_g32631"/>
</dbReference>
<feature type="region of interest" description="Disordered" evidence="6">
    <location>
        <begin position="210"/>
        <end position="233"/>
    </location>
</feature>
<evidence type="ECO:0000256" key="3">
    <source>
        <dbReference type="ARBA" id="ARBA00022824"/>
    </source>
</evidence>
<dbReference type="GO" id="GO:0005789">
    <property type="term" value="C:endoplasmic reticulum membrane"/>
    <property type="evidence" value="ECO:0007669"/>
    <property type="project" value="UniProtKB-SubCell"/>
</dbReference>
<feature type="compositionally biased region" description="Basic and acidic residues" evidence="6">
    <location>
        <begin position="218"/>
        <end position="233"/>
    </location>
</feature>
<protein>
    <submittedName>
        <fullName evidence="9">Endoplasmic reticulum-based factor for assembly of v-atpase</fullName>
    </submittedName>
</protein>
<evidence type="ECO:0000313" key="8">
    <source>
        <dbReference type="Proteomes" id="UP000095287"/>
    </source>
</evidence>